<gene>
    <name evidence="2" type="ORF">TAV2_LOCUS8319</name>
</gene>
<evidence type="ECO:0000313" key="3">
    <source>
        <dbReference type="Proteomes" id="UP000836841"/>
    </source>
</evidence>
<proteinExistence type="predicted"/>
<keyword evidence="3" id="KW-1185">Reference proteome</keyword>
<dbReference type="GO" id="GO:0016020">
    <property type="term" value="C:membrane"/>
    <property type="evidence" value="ECO:0007669"/>
    <property type="project" value="TreeGrafter"/>
</dbReference>
<evidence type="ECO:0000259" key="1">
    <source>
        <dbReference type="Pfam" id="PF13962"/>
    </source>
</evidence>
<evidence type="ECO:0000313" key="2">
    <source>
        <dbReference type="EMBL" id="CAH2049641.1"/>
    </source>
</evidence>
<dbReference type="Pfam" id="PF13962">
    <property type="entry name" value="PGG"/>
    <property type="match status" value="1"/>
</dbReference>
<reference evidence="2 3" key="1">
    <citation type="submission" date="2022-03" db="EMBL/GenBank/DDBJ databases">
        <authorList>
            <person name="Nunn A."/>
            <person name="Chopra R."/>
            <person name="Nunn A."/>
            <person name="Contreras Garrido A."/>
        </authorList>
    </citation>
    <scope>NUCLEOTIDE SEQUENCE [LARGE SCALE GENOMIC DNA]</scope>
</reference>
<feature type="domain" description="PGG" evidence="1">
    <location>
        <begin position="41"/>
        <end position="74"/>
    </location>
</feature>
<comment type="caution">
    <text evidence="2">The sequence shown here is derived from an EMBL/GenBank/DDBJ whole genome shotgun (WGS) entry which is preliminary data.</text>
</comment>
<dbReference type="PANTHER" id="PTHR24177">
    <property type="entry name" value="CASKIN"/>
    <property type="match status" value="1"/>
</dbReference>
<dbReference type="InterPro" id="IPR026961">
    <property type="entry name" value="PGG_dom"/>
</dbReference>
<dbReference type="AlphaFoldDB" id="A0AAU9RVC2"/>
<dbReference type="EMBL" id="CAJVSB020000300">
    <property type="protein sequence ID" value="CAH2049641.1"/>
    <property type="molecule type" value="Genomic_DNA"/>
</dbReference>
<name>A0AAU9RVC2_THLAR</name>
<protein>
    <recommendedName>
        <fullName evidence="1">PGG domain-containing protein</fullName>
    </recommendedName>
</protein>
<dbReference type="PANTHER" id="PTHR24177:SF103">
    <property type="entry name" value="PGG DOMAIN-CONTAINING PROTEIN"/>
    <property type="match status" value="1"/>
</dbReference>
<sequence>MRDFVKNSMPLDFFAHHNNNSQIASSIFSETHKDLVNSGNEWISSTSECCSVVAALIAAVAYATASTVPGGNNQVP</sequence>
<organism evidence="2 3">
    <name type="scientific">Thlaspi arvense</name>
    <name type="common">Field penny-cress</name>
    <dbReference type="NCBI Taxonomy" id="13288"/>
    <lineage>
        <taxon>Eukaryota</taxon>
        <taxon>Viridiplantae</taxon>
        <taxon>Streptophyta</taxon>
        <taxon>Embryophyta</taxon>
        <taxon>Tracheophyta</taxon>
        <taxon>Spermatophyta</taxon>
        <taxon>Magnoliopsida</taxon>
        <taxon>eudicotyledons</taxon>
        <taxon>Gunneridae</taxon>
        <taxon>Pentapetalae</taxon>
        <taxon>rosids</taxon>
        <taxon>malvids</taxon>
        <taxon>Brassicales</taxon>
        <taxon>Brassicaceae</taxon>
        <taxon>Thlaspideae</taxon>
        <taxon>Thlaspi</taxon>
    </lineage>
</organism>
<dbReference type="Proteomes" id="UP000836841">
    <property type="component" value="Unassembled WGS sequence"/>
</dbReference>
<accession>A0AAU9RVC2</accession>